<evidence type="ECO:0000313" key="2">
    <source>
        <dbReference type="EMBL" id="OAG12642.1"/>
    </source>
</evidence>
<keyword evidence="3" id="KW-1185">Reference proteome</keyword>
<dbReference type="AlphaFoldDB" id="A0A177D0F3"/>
<organism evidence="2 3">
    <name type="scientific">Paraphaeosphaeria sporulosa</name>
    <dbReference type="NCBI Taxonomy" id="1460663"/>
    <lineage>
        <taxon>Eukaryota</taxon>
        <taxon>Fungi</taxon>
        <taxon>Dikarya</taxon>
        <taxon>Ascomycota</taxon>
        <taxon>Pezizomycotina</taxon>
        <taxon>Dothideomycetes</taxon>
        <taxon>Pleosporomycetidae</taxon>
        <taxon>Pleosporales</taxon>
        <taxon>Massarineae</taxon>
        <taxon>Didymosphaeriaceae</taxon>
        <taxon>Paraphaeosphaeria</taxon>
    </lineage>
</organism>
<dbReference type="Proteomes" id="UP000077069">
    <property type="component" value="Unassembled WGS sequence"/>
</dbReference>
<keyword evidence="1" id="KW-0472">Membrane</keyword>
<keyword evidence="1" id="KW-1133">Transmembrane helix</keyword>
<name>A0A177D0F3_9PLEO</name>
<feature type="transmembrane region" description="Helical" evidence="1">
    <location>
        <begin position="52"/>
        <end position="70"/>
    </location>
</feature>
<accession>A0A177D0F3</accession>
<reference evidence="2 3" key="1">
    <citation type="submission" date="2016-05" db="EMBL/GenBank/DDBJ databases">
        <title>Comparative analysis of secretome profiles of manganese(II)-oxidizing ascomycete fungi.</title>
        <authorList>
            <consortium name="DOE Joint Genome Institute"/>
            <person name="Zeiner C.A."/>
            <person name="Purvine S.O."/>
            <person name="Zink E.M."/>
            <person name="Wu S."/>
            <person name="Pasa-Tolic L."/>
            <person name="Chaput D.L."/>
            <person name="Haridas S."/>
            <person name="Grigoriev I.V."/>
            <person name="Santelli C.M."/>
            <person name="Hansel C.M."/>
        </authorList>
    </citation>
    <scope>NUCLEOTIDE SEQUENCE [LARGE SCALE GENOMIC DNA]</scope>
    <source>
        <strain evidence="2 3">AP3s5-JAC2a</strain>
    </source>
</reference>
<feature type="transmembrane region" description="Helical" evidence="1">
    <location>
        <begin position="15"/>
        <end position="40"/>
    </location>
</feature>
<proteinExistence type="predicted"/>
<dbReference type="EMBL" id="KV441548">
    <property type="protein sequence ID" value="OAG12642.1"/>
    <property type="molecule type" value="Genomic_DNA"/>
</dbReference>
<dbReference type="GeneID" id="28768876"/>
<protein>
    <submittedName>
        <fullName evidence="2">Uncharacterized protein</fullName>
    </submittedName>
</protein>
<evidence type="ECO:0000313" key="3">
    <source>
        <dbReference type="Proteomes" id="UP000077069"/>
    </source>
</evidence>
<dbReference type="RefSeq" id="XP_018043007.1">
    <property type="nucleotide sequence ID" value="XM_018185390.1"/>
</dbReference>
<gene>
    <name evidence="2" type="ORF">CC84DRAFT_154680</name>
</gene>
<dbReference type="InParanoid" id="A0A177D0F3"/>
<sequence length="73" mass="8037">MSSHPRAYVSQSKVVIPLVFSLMKILPAVVAATHLCITLITARHCSRLDLGFLRCLAAPILTLYRPPFVLMSS</sequence>
<evidence type="ECO:0000256" key="1">
    <source>
        <dbReference type="SAM" id="Phobius"/>
    </source>
</evidence>
<keyword evidence="1" id="KW-0812">Transmembrane</keyword>